<sequence length="94" mass="10971">MIKYYSEIPPPLGSIPHVCAIIYYSPIFHFDVYFKALTRFLSQPLIQCISQFFSSILLSLPSLILLHRVPIYSFSLHLCLWLARRLSLAWIDVK</sequence>
<evidence type="ECO:0000313" key="2">
    <source>
        <dbReference type="WBParaSite" id="ALUE_0000798201-mRNA-1"/>
    </source>
</evidence>
<evidence type="ECO:0000313" key="1">
    <source>
        <dbReference type="Proteomes" id="UP000036681"/>
    </source>
</evidence>
<dbReference type="WBParaSite" id="ALUE_0000798201-mRNA-1">
    <property type="protein sequence ID" value="ALUE_0000798201-mRNA-1"/>
    <property type="gene ID" value="ALUE_0000798201"/>
</dbReference>
<accession>A0A0M3HXE8</accession>
<dbReference type="Proteomes" id="UP000036681">
    <property type="component" value="Unplaced"/>
</dbReference>
<name>A0A0M3HXE8_ASCLU</name>
<dbReference type="AlphaFoldDB" id="A0A0M3HXE8"/>
<proteinExistence type="predicted"/>
<reference evidence="2" key="1">
    <citation type="submission" date="2017-02" db="UniProtKB">
        <authorList>
            <consortium name="WormBaseParasite"/>
        </authorList>
    </citation>
    <scope>IDENTIFICATION</scope>
</reference>
<keyword evidence="1" id="KW-1185">Reference proteome</keyword>
<protein>
    <submittedName>
        <fullName evidence="2">Ovule protein</fullName>
    </submittedName>
</protein>
<organism evidence="1 2">
    <name type="scientific">Ascaris lumbricoides</name>
    <name type="common">Giant roundworm</name>
    <dbReference type="NCBI Taxonomy" id="6252"/>
    <lineage>
        <taxon>Eukaryota</taxon>
        <taxon>Metazoa</taxon>
        <taxon>Ecdysozoa</taxon>
        <taxon>Nematoda</taxon>
        <taxon>Chromadorea</taxon>
        <taxon>Rhabditida</taxon>
        <taxon>Spirurina</taxon>
        <taxon>Ascaridomorpha</taxon>
        <taxon>Ascaridoidea</taxon>
        <taxon>Ascarididae</taxon>
        <taxon>Ascaris</taxon>
    </lineage>
</organism>